<dbReference type="PROSITE" id="PS50887">
    <property type="entry name" value="GGDEF"/>
    <property type="match status" value="1"/>
</dbReference>
<feature type="transmembrane region" description="Helical" evidence="1">
    <location>
        <begin position="187"/>
        <end position="205"/>
    </location>
</feature>
<dbReference type="InterPro" id="IPR043128">
    <property type="entry name" value="Rev_trsase/Diguanyl_cyclase"/>
</dbReference>
<dbReference type="PANTHER" id="PTHR44757">
    <property type="entry name" value="DIGUANYLATE CYCLASE DGCP"/>
    <property type="match status" value="1"/>
</dbReference>
<evidence type="ECO:0000256" key="1">
    <source>
        <dbReference type="SAM" id="Phobius"/>
    </source>
</evidence>
<keyword evidence="1" id="KW-1133">Transmembrane helix</keyword>
<feature type="transmembrane region" description="Helical" evidence="1">
    <location>
        <begin position="134"/>
        <end position="154"/>
    </location>
</feature>
<feature type="transmembrane region" description="Helical" evidence="1">
    <location>
        <begin position="99"/>
        <end position="122"/>
    </location>
</feature>
<organism evidence="3 4">
    <name type="scientific">Treponema bryantii</name>
    <dbReference type="NCBI Taxonomy" id="163"/>
    <lineage>
        <taxon>Bacteria</taxon>
        <taxon>Pseudomonadati</taxon>
        <taxon>Spirochaetota</taxon>
        <taxon>Spirochaetia</taxon>
        <taxon>Spirochaetales</taxon>
        <taxon>Treponemataceae</taxon>
        <taxon>Treponema</taxon>
    </lineage>
</organism>
<dbReference type="InterPro" id="IPR052155">
    <property type="entry name" value="Biofilm_reg_signaling"/>
</dbReference>
<feature type="transmembrane region" description="Helical" evidence="1">
    <location>
        <begin position="69"/>
        <end position="87"/>
    </location>
</feature>
<dbReference type="AlphaFoldDB" id="A0A1H9JUL3"/>
<dbReference type="PANTHER" id="PTHR44757:SF2">
    <property type="entry name" value="BIOFILM ARCHITECTURE MAINTENANCE PROTEIN MBAA"/>
    <property type="match status" value="1"/>
</dbReference>
<dbReference type="RefSeq" id="WP_074645681.1">
    <property type="nucleotide sequence ID" value="NZ_AP025286.1"/>
</dbReference>
<dbReference type="Pfam" id="PF00990">
    <property type="entry name" value="GGDEF"/>
    <property type="match status" value="1"/>
</dbReference>
<evidence type="ECO:0000259" key="2">
    <source>
        <dbReference type="PROSITE" id="PS50887"/>
    </source>
</evidence>
<dbReference type="OrthoDB" id="9779586at2"/>
<dbReference type="SUPFAM" id="SSF55073">
    <property type="entry name" value="Nucleotide cyclase"/>
    <property type="match status" value="1"/>
</dbReference>
<dbReference type="CDD" id="cd01949">
    <property type="entry name" value="GGDEF"/>
    <property type="match status" value="1"/>
</dbReference>
<sequence length="384" mass="43983">MDPNYTVTIIICVLSMIILAIDVGKNTILNKDDIKWFRITFILAAIGACFEYCGVLSDKTNLFSQKIHWFITFTEFCISPYLGICLARSSGMRKSVKPMLIIMTLNVIIEVISLFTGIVFYIDSDSIFHRGNAYWSYLLFCVLDFIYVLFVFILNGIRAKIRYLINILLITSIMIVGQAANTINGEINSGYMSICVTAVLLYICIQNMLRHVMIETINVEKKISHHDALTKVHSRVSYNDIVEDFNKMIECKAEGIKFAVCECDLNNLKIVNDSFGHEVGDKYLISCCKTICNIFKHSPVFRIGGDEFVIILQNDDYEKIDKLKQTVDDLSIREINKDVPLFEKKSFASGFAVYDHRRDTSFCDVFKRADQAMYENKKMLKSLK</sequence>
<evidence type="ECO:0000313" key="3">
    <source>
        <dbReference type="EMBL" id="SEQ90477.1"/>
    </source>
</evidence>
<keyword evidence="1" id="KW-0472">Membrane</keyword>
<reference evidence="3 4" key="1">
    <citation type="submission" date="2016-10" db="EMBL/GenBank/DDBJ databases">
        <authorList>
            <person name="de Groot N.N."/>
        </authorList>
    </citation>
    <scope>NUCLEOTIDE SEQUENCE [LARGE SCALE GENOMIC DNA]</scope>
    <source>
        <strain evidence="3 4">B25</strain>
    </source>
</reference>
<name>A0A1H9JUL3_9SPIR</name>
<dbReference type="InterPro" id="IPR000160">
    <property type="entry name" value="GGDEF_dom"/>
</dbReference>
<dbReference type="SMART" id="SM00267">
    <property type="entry name" value="GGDEF"/>
    <property type="match status" value="1"/>
</dbReference>
<keyword evidence="4" id="KW-1185">Reference proteome</keyword>
<feature type="transmembrane region" description="Helical" evidence="1">
    <location>
        <begin position="161"/>
        <end position="181"/>
    </location>
</feature>
<feature type="domain" description="GGDEF" evidence="2">
    <location>
        <begin position="256"/>
        <end position="384"/>
    </location>
</feature>
<keyword evidence="1" id="KW-0812">Transmembrane</keyword>
<feature type="transmembrane region" description="Helical" evidence="1">
    <location>
        <begin position="6"/>
        <end position="24"/>
    </location>
</feature>
<feature type="transmembrane region" description="Helical" evidence="1">
    <location>
        <begin position="36"/>
        <end position="57"/>
    </location>
</feature>
<protein>
    <submittedName>
        <fullName evidence="3">Diguanylate cyclase (GGDEF) domain-containing protein</fullName>
    </submittedName>
</protein>
<evidence type="ECO:0000313" key="4">
    <source>
        <dbReference type="Proteomes" id="UP000182360"/>
    </source>
</evidence>
<proteinExistence type="predicted"/>
<dbReference type="EMBL" id="FOFU01000016">
    <property type="protein sequence ID" value="SEQ90477.1"/>
    <property type="molecule type" value="Genomic_DNA"/>
</dbReference>
<dbReference type="NCBIfam" id="TIGR00254">
    <property type="entry name" value="GGDEF"/>
    <property type="match status" value="1"/>
</dbReference>
<dbReference type="Gene3D" id="3.30.70.270">
    <property type="match status" value="1"/>
</dbReference>
<accession>A0A1H9JUL3</accession>
<dbReference type="Proteomes" id="UP000182360">
    <property type="component" value="Unassembled WGS sequence"/>
</dbReference>
<dbReference type="InterPro" id="IPR029787">
    <property type="entry name" value="Nucleotide_cyclase"/>
</dbReference>
<gene>
    <name evidence="3" type="ORF">SAMN04487977_1166</name>
</gene>